<proteinExistence type="predicted"/>
<organism evidence="2 3">
    <name type="scientific">Kwoniella mangroviensis CBS 10435</name>
    <dbReference type="NCBI Taxonomy" id="1331196"/>
    <lineage>
        <taxon>Eukaryota</taxon>
        <taxon>Fungi</taxon>
        <taxon>Dikarya</taxon>
        <taxon>Basidiomycota</taxon>
        <taxon>Agaricomycotina</taxon>
        <taxon>Tremellomycetes</taxon>
        <taxon>Tremellales</taxon>
        <taxon>Cryptococcaceae</taxon>
        <taxon>Kwoniella</taxon>
    </lineage>
</organism>
<sequence length="448" mass="48496">MAPRSRSRTDPADEEIPRLDPPLTSAPPRSAYGPQAGNAYFMPPPAASTQTNQVADMFTMMGDLLRDTSTGAFSQNTIPLPNSTYGLRRASPQSVSHSVYPTNNMWSTQGVASFPTYNSGYGNDIVDLPPNTMYTIAHQQPLSTQNLDYYPGVRGYGNQSGTPTQYNTPMTFGAVADRSVGSSRPLVPAARANYQGELYNPSDIETRYFNVADSLQLGARYESYSRAASTTSSSRGGSKRSGKDQLTIIFTDPSGSKKSPGTININGRRKHDWDHLQDDIDLIVGRSRAVFSTEYPGRSENEAPPPTWGAIEYHYEGKGSASVDLPRGLVRPDDVPRMKEIYQKAINLGKRIESGSTRTGSSRDDNSSTISRSQGQPFATDTVRAWASGVPTSAGLSTPSISSIAEAPYSQGDAYSLVESELGPPKARSTVLEGAIRPMQLNEGYDDE</sequence>
<feature type="compositionally biased region" description="Low complexity" evidence="1">
    <location>
        <begin position="225"/>
        <end position="236"/>
    </location>
</feature>
<evidence type="ECO:0000313" key="2">
    <source>
        <dbReference type="EMBL" id="OCF59341.1"/>
    </source>
</evidence>
<gene>
    <name evidence="2" type="ORF">L486_03845</name>
</gene>
<accession>A0A1B9IUY3</accession>
<feature type="region of interest" description="Disordered" evidence="1">
    <location>
        <begin position="1"/>
        <end position="39"/>
    </location>
</feature>
<feature type="compositionally biased region" description="Basic and acidic residues" evidence="1">
    <location>
        <begin position="7"/>
        <end position="18"/>
    </location>
</feature>
<reference evidence="2 3" key="1">
    <citation type="submission" date="2013-07" db="EMBL/GenBank/DDBJ databases">
        <title>The Genome Sequence of Kwoniella mangroviensis CBS10435.</title>
        <authorList>
            <consortium name="The Broad Institute Genome Sequencing Platform"/>
            <person name="Cuomo C."/>
            <person name="Litvintseva A."/>
            <person name="Chen Y."/>
            <person name="Heitman J."/>
            <person name="Sun S."/>
            <person name="Springer D."/>
            <person name="Dromer F."/>
            <person name="Young S.K."/>
            <person name="Zeng Q."/>
            <person name="Gargeya S."/>
            <person name="Fitzgerald M."/>
            <person name="Abouelleil A."/>
            <person name="Alvarado L."/>
            <person name="Berlin A.M."/>
            <person name="Chapman S.B."/>
            <person name="Dewar J."/>
            <person name="Goldberg J."/>
            <person name="Griggs A."/>
            <person name="Gujja S."/>
            <person name="Hansen M."/>
            <person name="Howarth C."/>
            <person name="Imamovic A."/>
            <person name="Larimer J."/>
            <person name="McCowan C."/>
            <person name="Murphy C."/>
            <person name="Pearson M."/>
            <person name="Priest M."/>
            <person name="Roberts A."/>
            <person name="Saif S."/>
            <person name="Shea T."/>
            <person name="Sykes S."/>
            <person name="Wortman J."/>
            <person name="Nusbaum C."/>
            <person name="Birren B."/>
        </authorList>
    </citation>
    <scope>NUCLEOTIDE SEQUENCE [LARGE SCALE GENOMIC DNA]</scope>
    <source>
        <strain evidence="2 3">CBS 10435</strain>
    </source>
</reference>
<feature type="region of interest" description="Disordered" evidence="1">
    <location>
        <begin position="420"/>
        <end position="448"/>
    </location>
</feature>
<keyword evidence="3" id="KW-1185">Reference proteome</keyword>
<feature type="region of interest" description="Disordered" evidence="1">
    <location>
        <begin position="224"/>
        <end position="263"/>
    </location>
</feature>
<feature type="compositionally biased region" description="Polar residues" evidence="1">
    <location>
        <begin position="253"/>
        <end position="263"/>
    </location>
</feature>
<feature type="region of interest" description="Disordered" evidence="1">
    <location>
        <begin position="352"/>
        <end position="378"/>
    </location>
</feature>
<dbReference type="EMBL" id="KI669461">
    <property type="protein sequence ID" value="OCF59341.1"/>
    <property type="molecule type" value="Genomic_DNA"/>
</dbReference>
<reference evidence="3" key="2">
    <citation type="submission" date="2013-12" db="EMBL/GenBank/DDBJ databases">
        <title>Evolution of pathogenesis and genome organization in the Tremellales.</title>
        <authorList>
            <person name="Cuomo C."/>
            <person name="Litvintseva A."/>
            <person name="Heitman J."/>
            <person name="Chen Y."/>
            <person name="Sun S."/>
            <person name="Springer D."/>
            <person name="Dromer F."/>
            <person name="Young S."/>
            <person name="Zeng Q."/>
            <person name="Chapman S."/>
            <person name="Gujja S."/>
            <person name="Saif S."/>
            <person name="Birren B."/>
        </authorList>
    </citation>
    <scope>NUCLEOTIDE SEQUENCE [LARGE SCALE GENOMIC DNA]</scope>
    <source>
        <strain evidence="3">CBS 10435</strain>
    </source>
</reference>
<feature type="compositionally biased region" description="Polar residues" evidence="1">
    <location>
        <begin position="367"/>
        <end position="378"/>
    </location>
</feature>
<protein>
    <submittedName>
        <fullName evidence="2">Uncharacterized protein</fullName>
    </submittedName>
</protein>
<dbReference type="AlphaFoldDB" id="A0A1B9IUY3"/>
<evidence type="ECO:0000313" key="3">
    <source>
        <dbReference type="Proteomes" id="UP000092583"/>
    </source>
</evidence>
<name>A0A1B9IUY3_9TREE</name>
<evidence type="ECO:0000256" key="1">
    <source>
        <dbReference type="SAM" id="MobiDB-lite"/>
    </source>
</evidence>
<dbReference type="Proteomes" id="UP000092583">
    <property type="component" value="Unassembled WGS sequence"/>
</dbReference>